<comment type="caution">
    <text evidence="2">The sequence shown here is derived from an EMBL/GenBank/DDBJ whole genome shotgun (WGS) entry which is preliminary data.</text>
</comment>
<dbReference type="RefSeq" id="WP_133588781.1">
    <property type="nucleotide sequence ID" value="NZ_CP037953.1"/>
</dbReference>
<accession>A0A4R6UZZ2</accession>
<evidence type="ECO:0000313" key="2">
    <source>
        <dbReference type="EMBL" id="TDQ49304.1"/>
    </source>
</evidence>
<dbReference type="AlphaFoldDB" id="A0A4R6UZZ2"/>
<dbReference type="InterPro" id="IPR008984">
    <property type="entry name" value="SMAD_FHA_dom_sf"/>
</dbReference>
<dbReference type="PROSITE" id="PS50006">
    <property type="entry name" value="FHA_DOMAIN"/>
    <property type="match status" value="1"/>
</dbReference>
<dbReference type="SMART" id="SM00240">
    <property type="entry name" value="FHA"/>
    <property type="match status" value="1"/>
</dbReference>
<name>A0A4R6UZZ2_9GAMM</name>
<dbReference type="PANTHER" id="PTHR23308">
    <property type="entry name" value="NUCLEAR INHIBITOR OF PROTEIN PHOSPHATASE-1"/>
    <property type="match status" value="1"/>
</dbReference>
<protein>
    <submittedName>
        <fullName evidence="2">FHA domain-containing protein</fullName>
    </submittedName>
</protein>
<dbReference type="InterPro" id="IPR000253">
    <property type="entry name" value="FHA_dom"/>
</dbReference>
<evidence type="ECO:0000313" key="3">
    <source>
        <dbReference type="Proteomes" id="UP000295375"/>
    </source>
</evidence>
<reference evidence="2 3" key="1">
    <citation type="submission" date="2019-03" db="EMBL/GenBank/DDBJ databases">
        <title>Genomic Encyclopedia of Type Strains, Phase IV (KMG-IV): sequencing the most valuable type-strain genomes for metagenomic binning, comparative biology and taxonomic classification.</title>
        <authorList>
            <person name="Goeker M."/>
        </authorList>
    </citation>
    <scope>NUCLEOTIDE SEQUENCE [LARGE SCALE GENOMIC DNA]</scope>
    <source>
        <strain evidence="2 3">DSM 103792</strain>
    </source>
</reference>
<dbReference type="SUPFAM" id="SSF49879">
    <property type="entry name" value="SMAD/FHA domain"/>
    <property type="match status" value="1"/>
</dbReference>
<gene>
    <name evidence="2" type="ORF">EV696_1048</name>
</gene>
<dbReference type="OrthoDB" id="9810761at2"/>
<feature type="domain" description="FHA" evidence="1">
    <location>
        <begin position="22"/>
        <end position="71"/>
    </location>
</feature>
<organism evidence="2 3">
    <name type="scientific">Permianibacter aggregans</name>
    <dbReference type="NCBI Taxonomy" id="1510150"/>
    <lineage>
        <taxon>Bacteria</taxon>
        <taxon>Pseudomonadati</taxon>
        <taxon>Pseudomonadota</taxon>
        <taxon>Gammaproteobacteria</taxon>
        <taxon>Pseudomonadales</taxon>
        <taxon>Pseudomonadaceae</taxon>
        <taxon>Permianibacter</taxon>
    </lineage>
</organism>
<dbReference type="CDD" id="cd00060">
    <property type="entry name" value="FHA"/>
    <property type="match status" value="1"/>
</dbReference>
<dbReference type="Proteomes" id="UP000295375">
    <property type="component" value="Unassembled WGS sequence"/>
</dbReference>
<sequence length="118" mass="13003">MPYIQHQFNGATVSHYELGEQLTIGRAADNHILIDDATVSGHHAVIEKTEAGIQIRDLGSTNGIRVNGEKASSALINENDVIIIGTHTLCLIEHISDELQKTLKIKKSWIPGLYYTAR</sequence>
<dbReference type="Gene3D" id="2.60.200.20">
    <property type="match status" value="1"/>
</dbReference>
<dbReference type="EMBL" id="SNYM01000004">
    <property type="protein sequence ID" value="TDQ49304.1"/>
    <property type="molecule type" value="Genomic_DNA"/>
</dbReference>
<proteinExistence type="predicted"/>
<keyword evidence="3" id="KW-1185">Reference proteome</keyword>
<dbReference type="InterPro" id="IPR050923">
    <property type="entry name" value="Cell_Proc_Reg/RNA_Proc"/>
</dbReference>
<evidence type="ECO:0000259" key="1">
    <source>
        <dbReference type="PROSITE" id="PS50006"/>
    </source>
</evidence>
<dbReference type="Pfam" id="PF00498">
    <property type="entry name" value="FHA"/>
    <property type="match status" value="1"/>
</dbReference>